<sequence>MTDHTTPLRGEAARTASSPPAEAPRFVAAVPHWLRVSLARRLMLGLAVALLASAALLVVLALAIGRDSLRRQHEAAAQRVAHLFEASLQNAMLKRDLDGMAGILASLGQSSGVTQARLLAPNGAVRFASQPQAVGTNAWSQIDGLCLHAGCAAPPPRLQWRPLPQGEQLQIAYPIHNQPRCAQCHGVASAHPVNGVLLVDFEPLPALNPVSAPGLMLVGAGLATLALFATIMGLTLRRQVTEPLARLATTTDRLAAGALDARLGQGAHGPDELGRVADGFDHMADRVQTMVGDLAEQHRFLQTLIDAIPDPVLVIGPDFRIRLANSAYTALVGQQPQAVIGQCCHRASRGLDEPCPSTLLHCPVAEMRARPQRLRSMMSVRRADGSAVEVDIEAAPLITRDGETLVVEVMRPLDRAVRFSQEQRLSTIGLLANGVAHEIHNPLASIRLALQASLRGLRAGDMGREELTDYLQLVDREIDRCVATTQRLLQMSQAPGQTLQPVAVATAVDDVLALLGEECRSRGVQVQVVIDPPGARVLADEAELRQVLVNLIHNALHAMAGGGGIDITGRPTPAPDGDAPRMGYELSVRDTGRGIAADEQSLIFLPFFSRRADGQRGTGLGLAICKAAVERFGGRITVRSEPGAGACFTLHLQTPPEPGDTAHGEDRA</sequence>
<dbReference type="InterPro" id="IPR003594">
    <property type="entry name" value="HATPase_dom"/>
</dbReference>
<dbReference type="GO" id="GO:0000156">
    <property type="term" value="F:phosphorelay response regulator activity"/>
    <property type="evidence" value="ECO:0007669"/>
    <property type="project" value="TreeGrafter"/>
</dbReference>
<dbReference type="PRINTS" id="PR00344">
    <property type="entry name" value="BCTRLSENSOR"/>
</dbReference>
<dbReference type="Gene3D" id="3.30.565.10">
    <property type="entry name" value="Histidine kinase-like ATPase, C-terminal domain"/>
    <property type="match status" value="1"/>
</dbReference>
<keyword evidence="12 14" id="KW-0472">Membrane</keyword>
<dbReference type="GO" id="GO:0007234">
    <property type="term" value="P:osmosensory signaling via phosphorelay pathway"/>
    <property type="evidence" value="ECO:0007669"/>
    <property type="project" value="TreeGrafter"/>
</dbReference>
<organism evidence="18 19">
    <name type="scientific">Ottowia beijingensis</name>
    <dbReference type="NCBI Taxonomy" id="1207057"/>
    <lineage>
        <taxon>Bacteria</taxon>
        <taxon>Pseudomonadati</taxon>
        <taxon>Pseudomonadota</taxon>
        <taxon>Betaproteobacteria</taxon>
        <taxon>Burkholderiales</taxon>
        <taxon>Comamonadaceae</taxon>
        <taxon>Ottowia</taxon>
    </lineage>
</organism>
<dbReference type="Gene3D" id="3.30.450.20">
    <property type="entry name" value="PAS domain"/>
    <property type="match status" value="1"/>
</dbReference>
<dbReference type="GO" id="GO:0005524">
    <property type="term" value="F:ATP binding"/>
    <property type="evidence" value="ECO:0007669"/>
    <property type="project" value="UniProtKB-KW"/>
</dbReference>
<feature type="region of interest" description="Disordered" evidence="13">
    <location>
        <begin position="1"/>
        <end position="21"/>
    </location>
</feature>
<keyword evidence="5" id="KW-0808">Transferase</keyword>
<protein>
    <recommendedName>
        <fullName evidence="3">histidine kinase</fullName>
        <ecNumber evidence="3">2.7.13.3</ecNumber>
    </recommendedName>
</protein>
<dbReference type="SMART" id="SM00387">
    <property type="entry name" value="HATPase_c"/>
    <property type="match status" value="1"/>
</dbReference>
<comment type="subcellular location">
    <subcellularLocation>
        <location evidence="2">Membrane</location>
        <topology evidence="2">Multi-pass membrane protein</topology>
    </subcellularLocation>
</comment>
<evidence type="ECO:0000256" key="1">
    <source>
        <dbReference type="ARBA" id="ARBA00000085"/>
    </source>
</evidence>
<feature type="transmembrane region" description="Helical" evidence="14">
    <location>
        <begin position="42"/>
        <end position="64"/>
    </location>
</feature>
<dbReference type="SUPFAM" id="SSF158472">
    <property type="entry name" value="HAMP domain-like"/>
    <property type="match status" value="1"/>
</dbReference>
<feature type="domain" description="Histidine kinase" evidence="15">
    <location>
        <begin position="434"/>
        <end position="656"/>
    </location>
</feature>
<keyword evidence="8" id="KW-0418">Kinase</keyword>
<evidence type="ECO:0000256" key="13">
    <source>
        <dbReference type="SAM" id="MobiDB-lite"/>
    </source>
</evidence>
<dbReference type="Pfam" id="PF00512">
    <property type="entry name" value="HisKA"/>
    <property type="match status" value="1"/>
</dbReference>
<dbReference type="Gene3D" id="6.10.340.10">
    <property type="match status" value="1"/>
</dbReference>
<dbReference type="InterPro" id="IPR035965">
    <property type="entry name" value="PAS-like_dom_sf"/>
</dbReference>
<dbReference type="PANTHER" id="PTHR42878">
    <property type="entry name" value="TWO-COMPONENT HISTIDINE KINASE"/>
    <property type="match status" value="1"/>
</dbReference>
<dbReference type="InterPro" id="IPR005467">
    <property type="entry name" value="His_kinase_dom"/>
</dbReference>
<dbReference type="InterPro" id="IPR000014">
    <property type="entry name" value="PAS"/>
</dbReference>
<dbReference type="CDD" id="cd00082">
    <property type="entry name" value="HisKA"/>
    <property type="match status" value="1"/>
</dbReference>
<dbReference type="InterPro" id="IPR036890">
    <property type="entry name" value="HATPase_C_sf"/>
</dbReference>
<gene>
    <name evidence="18" type="ORF">H0I39_06815</name>
</gene>
<evidence type="ECO:0000256" key="7">
    <source>
        <dbReference type="ARBA" id="ARBA00022741"/>
    </source>
</evidence>
<evidence type="ECO:0000259" key="17">
    <source>
        <dbReference type="PROSITE" id="PS50885"/>
    </source>
</evidence>
<evidence type="ECO:0000256" key="11">
    <source>
        <dbReference type="ARBA" id="ARBA00023012"/>
    </source>
</evidence>
<feature type="transmembrane region" description="Helical" evidence="14">
    <location>
        <begin position="215"/>
        <end position="236"/>
    </location>
</feature>
<dbReference type="SUPFAM" id="SSF55874">
    <property type="entry name" value="ATPase domain of HSP90 chaperone/DNA topoisomerase II/histidine kinase"/>
    <property type="match status" value="1"/>
</dbReference>
<dbReference type="GO" id="GO:0000155">
    <property type="term" value="F:phosphorelay sensor kinase activity"/>
    <property type="evidence" value="ECO:0007669"/>
    <property type="project" value="InterPro"/>
</dbReference>
<comment type="catalytic activity">
    <reaction evidence="1">
        <text>ATP + protein L-histidine = ADP + protein N-phospho-L-histidine.</text>
        <dbReference type="EC" id="2.7.13.3"/>
    </reaction>
</comment>
<evidence type="ECO:0000313" key="18">
    <source>
        <dbReference type="EMBL" id="NZA01548.1"/>
    </source>
</evidence>
<dbReference type="InterPro" id="IPR050351">
    <property type="entry name" value="BphY/WalK/GraS-like"/>
</dbReference>
<dbReference type="InterPro" id="IPR036097">
    <property type="entry name" value="HisK_dim/P_sf"/>
</dbReference>
<feature type="domain" description="PAS" evidence="16">
    <location>
        <begin position="297"/>
        <end position="342"/>
    </location>
</feature>
<dbReference type="InterPro" id="IPR004358">
    <property type="entry name" value="Sig_transdc_His_kin-like_C"/>
</dbReference>
<dbReference type="Pfam" id="PF00672">
    <property type="entry name" value="HAMP"/>
    <property type="match status" value="1"/>
</dbReference>
<evidence type="ECO:0000256" key="10">
    <source>
        <dbReference type="ARBA" id="ARBA00022989"/>
    </source>
</evidence>
<dbReference type="CDD" id="cd00075">
    <property type="entry name" value="HATPase"/>
    <property type="match status" value="1"/>
</dbReference>
<dbReference type="Gene3D" id="3.30.450.290">
    <property type="match status" value="1"/>
</dbReference>
<evidence type="ECO:0000256" key="12">
    <source>
        <dbReference type="ARBA" id="ARBA00023136"/>
    </source>
</evidence>
<dbReference type="GO" id="GO:0016020">
    <property type="term" value="C:membrane"/>
    <property type="evidence" value="ECO:0007669"/>
    <property type="project" value="UniProtKB-SubCell"/>
</dbReference>
<name>A0A853IXF0_9BURK</name>
<keyword evidence="10 14" id="KW-1133">Transmembrane helix</keyword>
<dbReference type="InterPro" id="IPR003661">
    <property type="entry name" value="HisK_dim/P_dom"/>
</dbReference>
<dbReference type="Gene3D" id="1.10.287.130">
    <property type="match status" value="1"/>
</dbReference>
<keyword evidence="6 14" id="KW-0812">Transmembrane</keyword>
<dbReference type="CDD" id="cd00130">
    <property type="entry name" value="PAS"/>
    <property type="match status" value="1"/>
</dbReference>
<keyword evidence="4" id="KW-0597">Phosphoprotein</keyword>
<evidence type="ECO:0000256" key="8">
    <source>
        <dbReference type="ARBA" id="ARBA00022777"/>
    </source>
</evidence>
<dbReference type="EC" id="2.7.13.3" evidence="3"/>
<evidence type="ECO:0000256" key="9">
    <source>
        <dbReference type="ARBA" id="ARBA00022840"/>
    </source>
</evidence>
<dbReference type="CDD" id="cd06225">
    <property type="entry name" value="HAMP"/>
    <property type="match status" value="1"/>
</dbReference>
<dbReference type="SUPFAM" id="SSF55785">
    <property type="entry name" value="PYP-like sensor domain (PAS domain)"/>
    <property type="match status" value="1"/>
</dbReference>
<evidence type="ECO:0000256" key="3">
    <source>
        <dbReference type="ARBA" id="ARBA00012438"/>
    </source>
</evidence>
<feature type="domain" description="HAMP" evidence="17">
    <location>
        <begin position="238"/>
        <end position="292"/>
    </location>
</feature>
<proteinExistence type="predicted"/>
<dbReference type="Pfam" id="PF08448">
    <property type="entry name" value="PAS_4"/>
    <property type="match status" value="1"/>
</dbReference>
<evidence type="ECO:0000256" key="5">
    <source>
        <dbReference type="ARBA" id="ARBA00022679"/>
    </source>
</evidence>
<reference evidence="18 19" key="1">
    <citation type="submission" date="2020-07" db="EMBL/GenBank/DDBJ databases">
        <authorList>
            <person name="Maaloum M."/>
        </authorList>
    </citation>
    <scope>NUCLEOTIDE SEQUENCE [LARGE SCALE GENOMIC DNA]</scope>
    <source>
        <strain evidence="18 19">GCS-AN-3</strain>
    </source>
</reference>
<comment type="caution">
    <text evidence="18">The sequence shown here is derived from an EMBL/GenBank/DDBJ whole genome shotgun (WGS) entry which is preliminary data.</text>
</comment>
<keyword evidence="9" id="KW-0067">ATP-binding</keyword>
<dbReference type="SMART" id="SM00388">
    <property type="entry name" value="HisKA"/>
    <property type="match status" value="1"/>
</dbReference>
<dbReference type="PROSITE" id="PS50112">
    <property type="entry name" value="PAS"/>
    <property type="match status" value="1"/>
</dbReference>
<evidence type="ECO:0000259" key="16">
    <source>
        <dbReference type="PROSITE" id="PS50112"/>
    </source>
</evidence>
<keyword evidence="7" id="KW-0547">Nucleotide-binding</keyword>
<dbReference type="SMART" id="SM00304">
    <property type="entry name" value="HAMP"/>
    <property type="match status" value="1"/>
</dbReference>
<dbReference type="PROSITE" id="PS50885">
    <property type="entry name" value="HAMP"/>
    <property type="match status" value="1"/>
</dbReference>
<dbReference type="Pfam" id="PF02518">
    <property type="entry name" value="HATPase_c"/>
    <property type="match status" value="1"/>
</dbReference>
<keyword evidence="11" id="KW-0902">Two-component regulatory system</keyword>
<evidence type="ECO:0000313" key="19">
    <source>
        <dbReference type="Proteomes" id="UP000589716"/>
    </source>
</evidence>
<dbReference type="PANTHER" id="PTHR42878:SF7">
    <property type="entry name" value="SENSOR HISTIDINE KINASE GLRK"/>
    <property type="match status" value="1"/>
</dbReference>
<accession>A0A853IXF0</accession>
<dbReference type="Proteomes" id="UP000589716">
    <property type="component" value="Unassembled WGS sequence"/>
</dbReference>
<evidence type="ECO:0000256" key="4">
    <source>
        <dbReference type="ARBA" id="ARBA00022553"/>
    </source>
</evidence>
<dbReference type="SMART" id="SM00091">
    <property type="entry name" value="PAS"/>
    <property type="match status" value="1"/>
</dbReference>
<keyword evidence="19" id="KW-1185">Reference proteome</keyword>
<dbReference type="PROSITE" id="PS50109">
    <property type="entry name" value="HIS_KIN"/>
    <property type="match status" value="1"/>
</dbReference>
<dbReference type="SUPFAM" id="SSF47384">
    <property type="entry name" value="Homodimeric domain of signal transducing histidine kinase"/>
    <property type="match status" value="1"/>
</dbReference>
<evidence type="ECO:0000256" key="6">
    <source>
        <dbReference type="ARBA" id="ARBA00022692"/>
    </source>
</evidence>
<dbReference type="RefSeq" id="WP_180550009.1">
    <property type="nucleotide sequence ID" value="NZ_JACCKX010000001.1"/>
</dbReference>
<dbReference type="InterPro" id="IPR013656">
    <property type="entry name" value="PAS_4"/>
</dbReference>
<dbReference type="EMBL" id="JACCKX010000001">
    <property type="protein sequence ID" value="NZA01548.1"/>
    <property type="molecule type" value="Genomic_DNA"/>
</dbReference>
<dbReference type="InterPro" id="IPR003660">
    <property type="entry name" value="HAMP_dom"/>
</dbReference>
<evidence type="ECO:0000256" key="14">
    <source>
        <dbReference type="SAM" id="Phobius"/>
    </source>
</evidence>
<evidence type="ECO:0000259" key="15">
    <source>
        <dbReference type="PROSITE" id="PS50109"/>
    </source>
</evidence>
<evidence type="ECO:0000256" key="2">
    <source>
        <dbReference type="ARBA" id="ARBA00004141"/>
    </source>
</evidence>
<dbReference type="AlphaFoldDB" id="A0A853IXF0"/>
<dbReference type="GO" id="GO:0030295">
    <property type="term" value="F:protein kinase activator activity"/>
    <property type="evidence" value="ECO:0007669"/>
    <property type="project" value="TreeGrafter"/>
</dbReference>